<name>A0A2K8SF17_9MOLU</name>
<dbReference type="KEGG" id="sfz:SFLOR_v1c09860"/>
<gene>
    <name evidence="1" type="ORF">SFLOR_v1c09860</name>
</gene>
<organism evidence="1 2">
    <name type="scientific">Spiroplasma floricola 23-6</name>
    <dbReference type="NCBI Taxonomy" id="1336749"/>
    <lineage>
        <taxon>Bacteria</taxon>
        <taxon>Bacillati</taxon>
        <taxon>Mycoplasmatota</taxon>
        <taxon>Mollicutes</taxon>
        <taxon>Entomoplasmatales</taxon>
        <taxon>Spiroplasmataceae</taxon>
        <taxon>Spiroplasma</taxon>
    </lineage>
</organism>
<proteinExistence type="predicted"/>
<protein>
    <submittedName>
        <fullName evidence="1">Uncharacterized protein</fullName>
    </submittedName>
</protein>
<dbReference type="EMBL" id="CP025057">
    <property type="protein sequence ID" value="AUB32034.1"/>
    <property type="molecule type" value="Genomic_DNA"/>
</dbReference>
<keyword evidence="2" id="KW-1185">Reference proteome</keyword>
<dbReference type="Proteomes" id="UP000231823">
    <property type="component" value="Chromosome"/>
</dbReference>
<evidence type="ECO:0000313" key="2">
    <source>
        <dbReference type="Proteomes" id="UP000231823"/>
    </source>
</evidence>
<evidence type="ECO:0000313" key="1">
    <source>
        <dbReference type="EMBL" id="AUB32034.1"/>
    </source>
</evidence>
<accession>A0A2K8SF17</accession>
<sequence>MCQKCKFKNKELISYYLNNELIKVCHNCYKNIRRGD</sequence>
<reference evidence="1 2" key="1">
    <citation type="submission" date="2017-12" db="EMBL/GenBank/DDBJ databases">
        <title>Complete genome sequence of Spiroplasma floricola 23-6 (ATCC 29989).</title>
        <authorList>
            <person name="Tsai Y.-M."/>
            <person name="Wu P.-S."/>
            <person name="Lo W.-S."/>
            <person name="Kuo C.-H."/>
        </authorList>
    </citation>
    <scope>NUCLEOTIDE SEQUENCE [LARGE SCALE GENOMIC DNA]</scope>
    <source>
        <strain evidence="1 2">23-6</strain>
    </source>
</reference>
<dbReference type="AlphaFoldDB" id="A0A2K8SF17"/>